<name>A0ABU4G6L6_9BACL</name>
<proteinExistence type="predicted"/>
<sequence>MSKTSIHLPCSFREKIVNCFGVEGREWLATLELRVQHVAHEWNLTVVAPVPDLSYNYVLFVENSDQEACVLKMSLPGEEFENELQALQIYDSVGCVKLLHADVLNGAMLLERLQPGTMLSTERDEDKAIYLFCEVWKKIRRPLPERPSFPFVTDWATTFTAYCSLNSSDQPIPVEVVQKADNYMQELSMNAHDIQLLHGDLHHSNILFSEQKGWIAIDPKGVGGDPVFDIVPFLVNHLFKNEDPRSVLNKRIDRICENLVLHRSRLLKAAYAMSILKACWSIESKDWYWKEMYQCAQWIEKLLLEEQEEC</sequence>
<dbReference type="Gene3D" id="3.90.1200.10">
    <property type="match status" value="1"/>
</dbReference>
<dbReference type="SUPFAM" id="SSF56112">
    <property type="entry name" value="Protein kinase-like (PK-like)"/>
    <property type="match status" value="1"/>
</dbReference>
<accession>A0ABU4G6L6</accession>
<dbReference type="InterPro" id="IPR011009">
    <property type="entry name" value="Kinase-like_dom_sf"/>
</dbReference>
<dbReference type="InterPro" id="IPR006748">
    <property type="entry name" value="NH2Glyco/OHUrea_AB-resist_kin"/>
</dbReference>
<organism evidence="1 2">
    <name type="scientific">Sporosarcina saromensis</name>
    <dbReference type="NCBI Taxonomy" id="359365"/>
    <lineage>
        <taxon>Bacteria</taxon>
        <taxon>Bacillati</taxon>
        <taxon>Bacillota</taxon>
        <taxon>Bacilli</taxon>
        <taxon>Bacillales</taxon>
        <taxon>Caryophanaceae</taxon>
        <taxon>Sporosarcina</taxon>
    </lineage>
</organism>
<comment type="caution">
    <text evidence="1">The sequence shown here is derived from an EMBL/GenBank/DDBJ whole genome shotgun (WGS) entry which is preliminary data.</text>
</comment>
<dbReference type="RefSeq" id="WP_317941888.1">
    <property type="nucleotide sequence ID" value="NZ_JAUBDI010000001.1"/>
</dbReference>
<gene>
    <name evidence="1" type="ORF">QT711_02415</name>
</gene>
<keyword evidence="2" id="KW-1185">Reference proteome</keyword>
<dbReference type="Pfam" id="PF04655">
    <property type="entry name" value="APH_6_hur"/>
    <property type="match status" value="1"/>
</dbReference>
<dbReference type="Proteomes" id="UP001282284">
    <property type="component" value="Unassembled WGS sequence"/>
</dbReference>
<evidence type="ECO:0000313" key="2">
    <source>
        <dbReference type="Proteomes" id="UP001282284"/>
    </source>
</evidence>
<reference evidence="1 2" key="1">
    <citation type="submission" date="2023-06" db="EMBL/GenBank/DDBJ databases">
        <title>Sporosarcina sp. nov., isolated from Korean traditional fermented seafood 'Jeotgal'.</title>
        <authorList>
            <person name="Yang A.I."/>
            <person name="Shin N.-R."/>
        </authorList>
    </citation>
    <scope>NUCLEOTIDE SEQUENCE [LARGE SCALE GENOMIC DNA]</scope>
    <source>
        <strain evidence="1 2">KCTC13119</strain>
    </source>
</reference>
<protein>
    <submittedName>
        <fullName evidence="1">Aminoglycoside phosphotransferase family protein</fullName>
    </submittedName>
</protein>
<evidence type="ECO:0000313" key="1">
    <source>
        <dbReference type="EMBL" id="MDW0112022.1"/>
    </source>
</evidence>
<dbReference type="EMBL" id="JAUBDI010000001">
    <property type="protein sequence ID" value="MDW0112022.1"/>
    <property type="molecule type" value="Genomic_DNA"/>
</dbReference>